<dbReference type="KEGG" id="mgo:AFA91_29605"/>
<dbReference type="Proteomes" id="UP000062255">
    <property type="component" value="Chromosome"/>
</dbReference>
<gene>
    <name evidence="1" type="ORF">AFA91_29605</name>
</gene>
<name>A0A0K0XDB5_MYCGD</name>
<dbReference type="PATRIC" id="fig|134601.6.peg.6121"/>
<reference evidence="1 2" key="1">
    <citation type="submission" date="2015-07" db="EMBL/GenBank/DDBJ databases">
        <title>Complete genome sequence of Mycobacterium goodii X7B, a facultative thermophilic biodesulfurizing bacterium.</title>
        <authorList>
            <person name="Yu B."/>
            <person name="Li F."/>
            <person name="Xu P."/>
        </authorList>
    </citation>
    <scope>NUCLEOTIDE SEQUENCE [LARGE SCALE GENOMIC DNA]</scope>
    <source>
        <strain evidence="1 2">X7B</strain>
    </source>
</reference>
<evidence type="ECO:0000313" key="1">
    <source>
        <dbReference type="EMBL" id="AKS35376.1"/>
    </source>
</evidence>
<organism evidence="1 2">
    <name type="scientific">Mycolicibacterium goodii</name>
    <name type="common">Mycobacterium goodii</name>
    <dbReference type="NCBI Taxonomy" id="134601"/>
    <lineage>
        <taxon>Bacteria</taxon>
        <taxon>Bacillati</taxon>
        <taxon>Actinomycetota</taxon>
        <taxon>Actinomycetes</taxon>
        <taxon>Mycobacteriales</taxon>
        <taxon>Mycobacteriaceae</taxon>
        <taxon>Mycolicibacterium</taxon>
    </lineage>
</organism>
<dbReference type="AlphaFoldDB" id="A0A0K0XDB5"/>
<dbReference type="EMBL" id="CP012150">
    <property type="protein sequence ID" value="AKS35376.1"/>
    <property type="molecule type" value="Genomic_DNA"/>
</dbReference>
<proteinExistence type="predicted"/>
<sequence length="83" mass="9088">MDFDCVAVFVDDHPLHSSSGLVESRSDISITDFPIWGDRCSGSFEHVVIAARAWGQGAPRVGISFYAHKIAHLVVYKANAVEK</sequence>
<evidence type="ECO:0000313" key="2">
    <source>
        <dbReference type="Proteomes" id="UP000062255"/>
    </source>
</evidence>
<protein>
    <submittedName>
        <fullName evidence="1">Uncharacterized protein</fullName>
    </submittedName>
</protein>
<accession>A0A0K0XDB5</accession>